<evidence type="ECO:0000256" key="3">
    <source>
        <dbReference type="ARBA" id="ARBA00023125"/>
    </source>
</evidence>
<proteinExistence type="inferred from homology"/>
<feature type="active site" description="O-(5'-phospho-DNA)-serine intermediate" evidence="5 6">
    <location>
        <position position="9"/>
    </location>
</feature>
<evidence type="ECO:0000313" key="9">
    <source>
        <dbReference type="Proteomes" id="UP000183371"/>
    </source>
</evidence>
<protein>
    <submittedName>
        <fullName evidence="8">Site-specific DNA recombinase</fullName>
    </submittedName>
</protein>
<keyword evidence="2" id="KW-0229">DNA integration</keyword>
<dbReference type="InterPro" id="IPR009057">
    <property type="entry name" value="Homeodomain-like_sf"/>
</dbReference>
<dbReference type="AlphaFoldDB" id="A0A1I7DP38"/>
<dbReference type="Gene3D" id="3.40.50.1390">
    <property type="entry name" value="Resolvase, N-terminal catalytic domain"/>
    <property type="match status" value="1"/>
</dbReference>
<dbReference type="GO" id="GO:0003677">
    <property type="term" value="F:DNA binding"/>
    <property type="evidence" value="ECO:0007669"/>
    <property type="project" value="UniProtKB-KW"/>
</dbReference>
<dbReference type="InterPro" id="IPR006120">
    <property type="entry name" value="Resolvase_HTH_dom"/>
</dbReference>
<gene>
    <name evidence="8" type="ORF">SAMN05444141_109257</name>
</gene>
<dbReference type="PROSITE" id="PS51736">
    <property type="entry name" value="RECOMBINASES_3"/>
    <property type="match status" value="1"/>
</dbReference>
<dbReference type="Pfam" id="PF00239">
    <property type="entry name" value="Resolvase"/>
    <property type="match status" value="1"/>
</dbReference>
<sequence length="196" mass="21435">MKFGYARVSTQLQNDARQVEALTDQGITPDHIFIDKESGSIRERPALSELMIKLRDGDEVAVVSMDRLARSLADLHSLVEEITSKGAKLLFLKEGQSYSSGKNDPMATLMLGVLGAVAQFEREIIKQRQAEGISAAKARGVYTGRKPSIDRDKIAELLASGMNKSAIARELGINRASVFRIEKELDGQAKSSDLLS</sequence>
<dbReference type="EMBL" id="FPBD01000009">
    <property type="protein sequence ID" value="SFU13449.1"/>
    <property type="molecule type" value="Genomic_DNA"/>
</dbReference>
<keyword evidence="3" id="KW-0238">DNA-binding</keyword>
<reference evidence="9" key="1">
    <citation type="submission" date="2016-10" db="EMBL/GenBank/DDBJ databases">
        <authorList>
            <person name="Varghese N."/>
            <person name="Submissions S."/>
        </authorList>
    </citation>
    <scope>NUCLEOTIDE SEQUENCE [LARGE SCALE GENOMIC DNA]</scope>
    <source>
        <strain evidence="9">DSM 17465</strain>
    </source>
</reference>
<keyword evidence="9" id="KW-1185">Reference proteome</keyword>
<dbReference type="CDD" id="cd03768">
    <property type="entry name" value="SR_ResInv"/>
    <property type="match status" value="1"/>
</dbReference>
<organism evidence="8 9">
    <name type="scientific">Pseudovibrio denitrificans</name>
    <dbReference type="NCBI Taxonomy" id="258256"/>
    <lineage>
        <taxon>Bacteria</taxon>
        <taxon>Pseudomonadati</taxon>
        <taxon>Pseudomonadota</taxon>
        <taxon>Alphaproteobacteria</taxon>
        <taxon>Hyphomicrobiales</taxon>
        <taxon>Stappiaceae</taxon>
        <taxon>Pseudovibrio</taxon>
    </lineage>
</organism>
<evidence type="ECO:0000313" key="8">
    <source>
        <dbReference type="EMBL" id="SFU13449.1"/>
    </source>
</evidence>
<dbReference type="InterPro" id="IPR036162">
    <property type="entry name" value="Resolvase-like_N_sf"/>
</dbReference>
<evidence type="ECO:0000256" key="4">
    <source>
        <dbReference type="ARBA" id="ARBA00023172"/>
    </source>
</evidence>
<dbReference type="SUPFAM" id="SSF53041">
    <property type="entry name" value="Resolvase-like"/>
    <property type="match status" value="1"/>
</dbReference>
<evidence type="ECO:0000259" key="7">
    <source>
        <dbReference type="PROSITE" id="PS51736"/>
    </source>
</evidence>
<dbReference type="SMART" id="SM00857">
    <property type="entry name" value="Resolvase"/>
    <property type="match status" value="1"/>
</dbReference>
<evidence type="ECO:0000256" key="1">
    <source>
        <dbReference type="ARBA" id="ARBA00009913"/>
    </source>
</evidence>
<dbReference type="GO" id="GO:0000150">
    <property type="term" value="F:DNA strand exchange activity"/>
    <property type="evidence" value="ECO:0007669"/>
    <property type="project" value="InterPro"/>
</dbReference>
<dbReference type="Pfam" id="PF02796">
    <property type="entry name" value="HTH_7"/>
    <property type="match status" value="1"/>
</dbReference>
<dbReference type="Proteomes" id="UP000183371">
    <property type="component" value="Unassembled WGS sequence"/>
</dbReference>
<dbReference type="PANTHER" id="PTHR30461">
    <property type="entry name" value="DNA-INVERTASE FROM LAMBDOID PROPHAGE"/>
    <property type="match status" value="1"/>
</dbReference>
<evidence type="ECO:0000256" key="6">
    <source>
        <dbReference type="PROSITE-ProRule" id="PRU10137"/>
    </source>
</evidence>
<comment type="similarity">
    <text evidence="1">Belongs to the site-specific recombinase resolvase family.</text>
</comment>
<dbReference type="InterPro" id="IPR006118">
    <property type="entry name" value="Recombinase_CS"/>
</dbReference>
<dbReference type="InterPro" id="IPR006119">
    <property type="entry name" value="Resolv_N"/>
</dbReference>
<evidence type="ECO:0000256" key="2">
    <source>
        <dbReference type="ARBA" id="ARBA00022908"/>
    </source>
</evidence>
<dbReference type="SUPFAM" id="SSF46689">
    <property type="entry name" value="Homeodomain-like"/>
    <property type="match status" value="1"/>
</dbReference>
<dbReference type="PANTHER" id="PTHR30461:SF26">
    <property type="entry name" value="RESOLVASE HOMOLOG YNEB"/>
    <property type="match status" value="1"/>
</dbReference>
<dbReference type="InterPro" id="IPR050639">
    <property type="entry name" value="SSR_resolvase"/>
</dbReference>
<name>A0A1I7DP38_9HYPH</name>
<accession>A0A1I7DP38</accession>
<dbReference type="Gene3D" id="1.10.10.60">
    <property type="entry name" value="Homeodomain-like"/>
    <property type="match status" value="1"/>
</dbReference>
<dbReference type="PROSITE" id="PS00397">
    <property type="entry name" value="RECOMBINASES_1"/>
    <property type="match status" value="1"/>
</dbReference>
<evidence type="ECO:0000256" key="5">
    <source>
        <dbReference type="PIRSR" id="PIRSR606118-50"/>
    </source>
</evidence>
<dbReference type="RefSeq" id="WP_054783488.1">
    <property type="nucleotide sequence ID" value="NZ_FPBD01000009.1"/>
</dbReference>
<dbReference type="GO" id="GO:0015074">
    <property type="term" value="P:DNA integration"/>
    <property type="evidence" value="ECO:0007669"/>
    <property type="project" value="UniProtKB-KW"/>
</dbReference>
<feature type="domain" description="Resolvase/invertase-type recombinase catalytic" evidence="7">
    <location>
        <begin position="1"/>
        <end position="140"/>
    </location>
</feature>
<keyword evidence="4" id="KW-0233">DNA recombination</keyword>